<feature type="compositionally biased region" description="Low complexity" evidence="1">
    <location>
        <begin position="1"/>
        <end position="45"/>
    </location>
</feature>
<feature type="compositionally biased region" description="Polar residues" evidence="1">
    <location>
        <begin position="60"/>
        <end position="71"/>
    </location>
</feature>
<gene>
    <name evidence="2" type="ORF">SAMN05661030_2897</name>
</gene>
<protein>
    <submittedName>
        <fullName evidence="2">Uncharacterized protein</fullName>
    </submittedName>
</protein>
<feature type="region of interest" description="Disordered" evidence="1">
    <location>
        <begin position="169"/>
        <end position="243"/>
    </location>
</feature>
<accession>A0A1I1QQ00</accession>
<evidence type="ECO:0000256" key="1">
    <source>
        <dbReference type="SAM" id="MobiDB-lite"/>
    </source>
</evidence>
<proteinExistence type="predicted"/>
<dbReference type="STRING" id="1225127.SAMN05661030_2897"/>
<sequence>MSHSIDPTGSDPSTSSTTDVAKGEAAQVGHTAAGAAQQVAGTAADQAKEVAGEARRQASDLLQQGRGQATEQARAGQQKAAESLGALADELRSLTNGEGGSGPATDLLRQATERVDGFAAHLRDREPGDLLEDVRSFARRRPGAFLVGAAVAGVLAGRLTTGVVAAHKEGIAPGSSGGQAPHDVSTGTGPLPGEGVAVAPAYEPVVEPAVPPATGPGYDPVTGYSPVPPPPYGSGQPLGGGQA</sequence>
<feature type="compositionally biased region" description="Low complexity" evidence="1">
    <location>
        <begin position="196"/>
        <end position="208"/>
    </location>
</feature>
<dbReference type="EMBL" id="FOMD01000003">
    <property type="protein sequence ID" value="SFD24129.1"/>
    <property type="molecule type" value="Genomic_DNA"/>
</dbReference>
<feature type="region of interest" description="Disordered" evidence="1">
    <location>
        <begin position="1"/>
        <end position="82"/>
    </location>
</feature>
<reference evidence="3" key="1">
    <citation type="submission" date="2016-10" db="EMBL/GenBank/DDBJ databases">
        <authorList>
            <person name="Varghese N."/>
            <person name="Submissions S."/>
        </authorList>
    </citation>
    <scope>NUCLEOTIDE SEQUENCE [LARGE SCALE GENOMIC DNA]</scope>
    <source>
        <strain evidence="3">DSM 45962</strain>
    </source>
</reference>
<keyword evidence="3" id="KW-1185">Reference proteome</keyword>
<organism evidence="2 3">
    <name type="scientific">Klenkia taihuensis</name>
    <dbReference type="NCBI Taxonomy" id="1225127"/>
    <lineage>
        <taxon>Bacteria</taxon>
        <taxon>Bacillati</taxon>
        <taxon>Actinomycetota</taxon>
        <taxon>Actinomycetes</taxon>
        <taxon>Geodermatophilales</taxon>
        <taxon>Geodermatophilaceae</taxon>
        <taxon>Klenkia</taxon>
    </lineage>
</organism>
<name>A0A1I1QQ00_9ACTN</name>
<dbReference type="AlphaFoldDB" id="A0A1I1QQ00"/>
<evidence type="ECO:0000313" key="3">
    <source>
        <dbReference type="Proteomes" id="UP000199022"/>
    </source>
</evidence>
<evidence type="ECO:0000313" key="2">
    <source>
        <dbReference type="EMBL" id="SFD24129.1"/>
    </source>
</evidence>
<dbReference type="RefSeq" id="WP_091560219.1">
    <property type="nucleotide sequence ID" value="NZ_BNAC01000001.1"/>
</dbReference>
<feature type="compositionally biased region" description="Basic and acidic residues" evidence="1">
    <location>
        <begin position="46"/>
        <end position="58"/>
    </location>
</feature>
<dbReference type="Proteomes" id="UP000199022">
    <property type="component" value="Unassembled WGS sequence"/>
</dbReference>
<dbReference type="OrthoDB" id="4578793at2"/>